<dbReference type="PROSITE" id="PS50096">
    <property type="entry name" value="IQ"/>
    <property type="match status" value="1"/>
</dbReference>
<dbReference type="PRINTS" id="PR00193">
    <property type="entry name" value="MYOSINHEAVY"/>
</dbReference>
<keyword evidence="4 9" id="KW-0175">Coiled coil</keyword>
<dbReference type="GO" id="GO:0016020">
    <property type="term" value="C:membrane"/>
    <property type="evidence" value="ECO:0007669"/>
    <property type="project" value="TreeGrafter"/>
</dbReference>
<evidence type="ECO:0000259" key="10">
    <source>
        <dbReference type="PROSITE" id="PS51456"/>
    </source>
</evidence>
<reference evidence="11 12" key="1">
    <citation type="submission" date="2016-10" db="EMBL/GenBank/DDBJ databases">
        <authorList>
            <person name="de Groot N.N."/>
        </authorList>
    </citation>
    <scope>NUCLEOTIDE SEQUENCE [LARGE SCALE GENOMIC DNA]</scope>
    <source>
        <strain evidence="11 12">CBS 141442</strain>
    </source>
</reference>
<name>A0A1L0C0F3_9ASCO</name>
<evidence type="ECO:0000256" key="3">
    <source>
        <dbReference type="ARBA" id="ARBA00022840"/>
    </source>
</evidence>
<keyword evidence="7 8" id="KW-0009">Actin-binding</keyword>
<dbReference type="GO" id="GO:0005737">
    <property type="term" value="C:cytoplasm"/>
    <property type="evidence" value="ECO:0007669"/>
    <property type="project" value="TreeGrafter"/>
</dbReference>
<evidence type="ECO:0000313" key="11">
    <source>
        <dbReference type="EMBL" id="SGZ57079.1"/>
    </source>
</evidence>
<evidence type="ECO:0000313" key="12">
    <source>
        <dbReference type="Proteomes" id="UP000182334"/>
    </source>
</evidence>
<dbReference type="GO" id="GO:0000146">
    <property type="term" value="F:microfilament motor activity"/>
    <property type="evidence" value="ECO:0007669"/>
    <property type="project" value="TreeGrafter"/>
</dbReference>
<evidence type="ECO:0000256" key="7">
    <source>
        <dbReference type="ARBA" id="ARBA00023203"/>
    </source>
</evidence>
<keyword evidence="6 8" id="KW-0505">Motor protein</keyword>
<evidence type="ECO:0000256" key="5">
    <source>
        <dbReference type="ARBA" id="ARBA00023123"/>
    </source>
</evidence>
<dbReference type="InterPro" id="IPR027417">
    <property type="entry name" value="P-loop_NTPase"/>
</dbReference>
<protein>
    <submittedName>
        <fullName evidence="11">CIC11C00000000053</fullName>
    </submittedName>
</protein>
<dbReference type="GO" id="GO:0005524">
    <property type="term" value="F:ATP binding"/>
    <property type="evidence" value="ECO:0007669"/>
    <property type="project" value="UniProtKB-UniRule"/>
</dbReference>
<gene>
    <name evidence="11" type="ORF">SAMEA4029010_CIC11G00000000053</name>
</gene>
<accession>A0A1L0C0F3</accession>
<keyword evidence="12" id="KW-1185">Reference proteome</keyword>
<dbReference type="Gene3D" id="3.40.850.10">
    <property type="entry name" value="Kinesin motor domain"/>
    <property type="match status" value="1"/>
</dbReference>
<dbReference type="InterPro" id="IPR001609">
    <property type="entry name" value="Myosin_head_motor_dom-like"/>
</dbReference>
<dbReference type="PROSITE" id="PS51456">
    <property type="entry name" value="MYOSIN_MOTOR"/>
    <property type="match status" value="1"/>
</dbReference>
<keyword evidence="5 8" id="KW-0518">Myosin</keyword>
<dbReference type="PANTHER" id="PTHR13140">
    <property type="entry name" value="MYOSIN"/>
    <property type="match status" value="1"/>
</dbReference>
<dbReference type="SMART" id="SM00242">
    <property type="entry name" value="MYSc"/>
    <property type="match status" value="1"/>
</dbReference>
<feature type="binding site" evidence="8">
    <location>
        <begin position="158"/>
        <end position="165"/>
    </location>
    <ligand>
        <name>ATP</name>
        <dbReference type="ChEBI" id="CHEBI:30616"/>
    </ligand>
</feature>
<keyword evidence="3 8" id="KW-0067">ATP-binding</keyword>
<feature type="coiled-coil region" evidence="9">
    <location>
        <begin position="1311"/>
        <end position="1378"/>
    </location>
</feature>
<keyword evidence="2 8" id="KW-0547">Nucleotide-binding</keyword>
<feature type="coiled-coil region" evidence="9">
    <location>
        <begin position="813"/>
        <end position="983"/>
    </location>
</feature>
<feature type="coiled-coil region" evidence="9">
    <location>
        <begin position="1457"/>
        <end position="1833"/>
    </location>
</feature>
<dbReference type="EMBL" id="LT635761">
    <property type="protein sequence ID" value="SGZ57079.1"/>
    <property type="molecule type" value="Genomic_DNA"/>
</dbReference>
<dbReference type="GO" id="GO:0007015">
    <property type="term" value="P:actin filament organization"/>
    <property type="evidence" value="ECO:0007669"/>
    <property type="project" value="TreeGrafter"/>
</dbReference>
<dbReference type="STRING" id="45354.A0A1L0C0F3"/>
<feature type="region of interest" description="Actin-binding" evidence="8">
    <location>
        <begin position="618"/>
        <end position="640"/>
    </location>
</feature>
<evidence type="ECO:0000256" key="6">
    <source>
        <dbReference type="ARBA" id="ARBA00023175"/>
    </source>
</evidence>
<evidence type="ECO:0000256" key="1">
    <source>
        <dbReference type="ARBA" id="ARBA00008314"/>
    </source>
</evidence>
<comment type="similarity">
    <text evidence="1 8">Belongs to the TRAFAC class myosin-kinesin ATPase superfamily. Myosin family.</text>
</comment>
<dbReference type="Gene3D" id="6.20.240.20">
    <property type="match status" value="1"/>
</dbReference>
<sequence>MSDDDFTTNNWVWVPDKDEVFVRGYISEYLENGLVKVTVKNGAQEVVKEVDQKVLENCNPSKFNKCNDMAELTHLNEPSVIYNLFLRYNDDMIYTYSGLFLVAINPYKKLPIYESAVLNKFHVELLDERLPPHIFAIAENTYRNLVANKKDQSILVTGESGAGKTENTKKIIQYLSSISTSADHHDIHEKILRANPILEAFGNAKTIKNNNSSRFGKFIKIFFESKGLISGAMIEYYLLEKSRVLHQLKDERNYHAFYQLLKGMDENDLKEKYNLTQNIQDYKYLSMSNGTVPQMDDTREFRVLREAFEIMEFTETEVESIFTCLALILHLGNVDFMSWKSEQANFSADSRIDLIAKMLGVDEDKLSRNLLRPKVKAGREFVQKLQRAADVKNTIDAFAKHLYERIFQFIISRINKSLLAEETTGENFIGVLDIAGFEIFDINSFEQLCINYTNEKLQQFFNHHSFILEQSEYLREDIQWEFIDFGLDLQPTIDLIETKRPMGVLEILNEQCILPKASEETFMNKLLETWGNGESKTFRPNKVRSGFIIDHYAGLVEYNIENWLLKNTDPVSNNILELLQDSSVQFIRDLISDDDHLVPKLGKTPKLKTVSQKHKEQLSYLMLQLESTEPHFVRCILPNLSKRPNKFDKELVLHQLRCNGVLEGIRIARAGYPNKMTFEEFFNRYSILNSSEVVFTKNMKTNSEIILKHIQLDPEVYKIGITKLFFKNGILGKLEELRDAGLKNAFTSFQSMVRGQLARKRIEKQIAVIRASQVLARNFEKLDKLVNKGESPWLKLFLGLKPMLEESVKVLDSNEMNESLKKINGKLKETENAKVALKSENDSLKERLTSLEDEIIKANTQVSEKADRLMVLERDQSSKSAKVEEVSRQLTEIKAVNEKLGKERAELTSKLEESKSKIEMMDEQFKKLNSELETNKQAADSLQKDIRELKQVKNEHEEAKIKIADLEKEATSLRASVAEKSNVSQSQIDKLELKLKEFTSISIAYDESRKSVADLQEQHSDISKKLKESQYETDKYKSAHEDHLSQIADLNTQKTAHEQKSTELASQINQLKADFEKKIDRLQNESSELTKLKAQLTKTIEKVEYLEGELREKKSGYIDLSRRHLELERKYEVLNVQLEESKSLEKMLLEEKNKNSQLLEQIEGEKSKLSQKVKEYASLERSLENLKHETQYLSRAKTEYLEQITKLKEDVLTLQEKLHDKENRPPAEYRMDPKTMEEFANLKLKLNESNAAVRREKFENQKLSQEVNLLRKKVDDTFESPLKRSELRRSLACSEDLKFMQVNESRYAIEIKNLTGRLQQEEANVSRAENYAIELQKKLNKLQMSRGINGFTDYESKFKDAQHQIADLEKKLGNALDVSGSSLTPDTVSRSSSIGTINSYTGSGDFAKIYKDITKTLKVTREELNVSKGEVLRLKSLLRDSEDELYELKKSNVKTSISDYERELARVNVNNETLTKKQEELQQAVKKYKNRSEEYYAKLELAESAVSISKRHEQQYRKELEEKTTELMLVKEEIRASEKVIKQLRMDKNSLDGQLAEQRHKAEQLTNQIKSSEEQLRYLNDNYSERKNTIHEYKEEIRTLHQDLKFKLEKETEIIKENKKIKIENEELSRVKKDVLAENEEVNEENEKLLKQNESLTTQVELLKNTKQVNERKLEQSNKQIEALKELIEENGRQIERINILNGNLESTKTRLETTLADVEDQLKECNLNLSLVRGHNETLESDKQQLKEELEVVRLKWDTSDGQYKTARTDNLVIVQENETLKNVNQELKKKVGELEEKLYSNEQLKYLEDNISKLNGEVDKLKQEIFDHESREQTLAKQVKGLEYDNNIKNTQMKRYNDENFNYQNMIGQYKSKVEFLHQENSEKDLKIKAQERELSEIREKLLVFEKDSLTTHF</sequence>
<feature type="coiled-coil region" evidence="9">
    <location>
        <begin position="1876"/>
        <end position="1910"/>
    </location>
</feature>
<dbReference type="Gene3D" id="1.10.10.820">
    <property type="match status" value="1"/>
</dbReference>
<dbReference type="InterPro" id="IPR036961">
    <property type="entry name" value="Kinesin_motor_dom_sf"/>
</dbReference>
<dbReference type="SUPFAM" id="SSF57997">
    <property type="entry name" value="Tropomyosin"/>
    <property type="match status" value="1"/>
</dbReference>
<organism evidence="11 12">
    <name type="scientific">Sungouiella intermedia</name>
    <dbReference type="NCBI Taxonomy" id="45354"/>
    <lineage>
        <taxon>Eukaryota</taxon>
        <taxon>Fungi</taxon>
        <taxon>Dikarya</taxon>
        <taxon>Ascomycota</taxon>
        <taxon>Saccharomycotina</taxon>
        <taxon>Pichiomycetes</taxon>
        <taxon>Metschnikowiaceae</taxon>
        <taxon>Sungouiella</taxon>
    </lineage>
</organism>
<dbReference type="Pfam" id="PF00063">
    <property type="entry name" value="Myosin_head"/>
    <property type="match status" value="1"/>
</dbReference>
<dbReference type="Gene3D" id="4.10.270.10">
    <property type="entry name" value="Myosin, subunit A"/>
    <property type="match status" value="1"/>
</dbReference>
<proteinExistence type="inferred from homology"/>
<evidence type="ECO:0000256" key="9">
    <source>
        <dbReference type="SAM" id="Coils"/>
    </source>
</evidence>
<dbReference type="FunFam" id="1.10.10.820:FF:000001">
    <property type="entry name" value="Myosin heavy chain"/>
    <property type="match status" value="1"/>
</dbReference>
<dbReference type="SUPFAM" id="SSF52540">
    <property type="entry name" value="P-loop containing nucleoside triphosphate hydrolases"/>
    <property type="match status" value="1"/>
</dbReference>
<dbReference type="Gene3D" id="1.10.287.1490">
    <property type="match status" value="1"/>
</dbReference>
<evidence type="ECO:0000256" key="8">
    <source>
        <dbReference type="PROSITE-ProRule" id="PRU00782"/>
    </source>
</evidence>
<dbReference type="CDD" id="cd01377">
    <property type="entry name" value="MYSc_class_II"/>
    <property type="match status" value="1"/>
</dbReference>
<dbReference type="Proteomes" id="UP000182334">
    <property type="component" value="Chromosome VI"/>
</dbReference>
<dbReference type="Gene3D" id="1.20.58.530">
    <property type="match status" value="1"/>
</dbReference>
<evidence type="ECO:0000256" key="4">
    <source>
        <dbReference type="ARBA" id="ARBA00023054"/>
    </source>
</evidence>
<feature type="coiled-coil region" evidence="9">
    <location>
        <begin position="1012"/>
        <end position="1273"/>
    </location>
</feature>
<dbReference type="GO" id="GO:0016459">
    <property type="term" value="C:myosin complex"/>
    <property type="evidence" value="ECO:0007669"/>
    <property type="project" value="UniProtKB-KW"/>
</dbReference>
<evidence type="ECO:0000256" key="2">
    <source>
        <dbReference type="ARBA" id="ARBA00022741"/>
    </source>
</evidence>
<dbReference type="Gene3D" id="1.20.120.720">
    <property type="entry name" value="Myosin VI head, motor domain, U50 subdomain"/>
    <property type="match status" value="1"/>
</dbReference>
<dbReference type="PANTHER" id="PTHR13140:SF857">
    <property type="entry name" value="MYOSIN-11"/>
    <property type="match status" value="1"/>
</dbReference>
<dbReference type="GO" id="GO:0051015">
    <property type="term" value="F:actin filament binding"/>
    <property type="evidence" value="ECO:0007669"/>
    <property type="project" value="TreeGrafter"/>
</dbReference>
<dbReference type="OrthoDB" id="6108017at2759"/>
<feature type="domain" description="Myosin motor" evidence="10">
    <location>
        <begin position="64"/>
        <end position="739"/>
    </location>
</feature>